<comment type="caution">
    <text evidence="1">The sequence shown here is derived from an EMBL/GenBank/DDBJ whole genome shotgun (WGS) entry which is preliminary data.</text>
</comment>
<dbReference type="Proteomes" id="UP000321574">
    <property type="component" value="Unassembled WGS sequence"/>
</dbReference>
<dbReference type="EMBL" id="VDUW01000007">
    <property type="protein sequence ID" value="TXL63717.1"/>
    <property type="molecule type" value="Genomic_DNA"/>
</dbReference>
<organism evidence="1 2">
    <name type="scientific">Cerasibacillus terrae</name>
    <dbReference type="NCBI Taxonomy" id="2498845"/>
    <lineage>
        <taxon>Bacteria</taxon>
        <taxon>Bacillati</taxon>
        <taxon>Bacillota</taxon>
        <taxon>Bacilli</taxon>
        <taxon>Bacillales</taxon>
        <taxon>Bacillaceae</taxon>
        <taxon>Cerasibacillus</taxon>
    </lineage>
</organism>
<dbReference type="Pfam" id="PF10612">
    <property type="entry name" value="Spore-coat_CotZ"/>
    <property type="match status" value="1"/>
</dbReference>
<keyword evidence="2" id="KW-1185">Reference proteome</keyword>
<dbReference type="InterPro" id="IPR019593">
    <property type="entry name" value="Spore_coat_protein_Z/Y"/>
</dbReference>
<dbReference type="OrthoDB" id="1655185at2"/>
<gene>
    <name evidence="1" type="ORF">FHP05_11105</name>
</gene>
<keyword evidence="1" id="KW-0946">Virion</keyword>
<name>A0A5C8NRH2_9BACI</name>
<sequence length="174" mass="18081">MSCNHVDFGEDCVCEIVRAIIDAQDQVNGDNCCTTGCEQSIADLLSPATNGANGNNTIPFILYCKGDCDAFVASSVVQRPAGGGGVSFNCITSPIFRAKKFVDDEECCVVLELLQPVNAGGNPVTTGDEVCDFFPGTGTGPIRNLRSTGVCITVDLNCFCGIACLDPTTPLAAA</sequence>
<evidence type="ECO:0000313" key="2">
    <source>
        <dbReference type="Proteomes" id="UP000321574"/>
    </source>
</evidence>
<dbReference type="AlphaFoldDB" id="A0A5C8NRH2"/>
<keyword evidence="1" id="KW-0167">Capsid protein</keyword>
<evidence type="ECO:0000313" key="1">
    <source>
        <dbReference type="EMBL" id="TXL63717.1"/>
    </source>
</evidence>
<protein>
    <submittedName>
        <fullName evidence="1">Spore coat protein</fullName>
    </submittedName>
</protein>
<accession>A0A5C8NRH2</accession>
<reference evidence="1 2" key="1">
    <citation type="submission" date="2019-06" db="EMBL/GenBank/DDBJ databases">
        <title>Cerasibacillus sp. nov., isolated from maize field.</title>
        <authorList>
            <person name="Lin S.-Y."/>
            <person name="Tsai C.-F."/>
            <person name="Young C.-C."/>
        </authorList>
    </citation>
    <scope>NUCLEOTIDE SEQUENCE [LARGE SCALE GENOMIC DNA]</scope>
    <source>
        <strain evidence="1 2">CC-CFT480</strain>
    </source>
</reference>
<dbReference type="RefSeq" id="WP_147668234.1">
    <property type="nucleotide sequence ID" value="NZ_VDUW01000007.1"/>
</dbReference>
<proteinExistence type="predicted"/>